<protein>
    <submittedName>
        <fullName evidence="1">Uncharacterized protein</fullName>
    </submittedName>
</protein>
<dbReference type="EMBL" id="VIEB01000481">
    <property type="protein sequence ID" value="TQD89350.1"/>
    <property type="molecule type" value="Genomic_DNA"/>
</dbReference>
<comment type="caution">
    <text evidence="1">The sequence shown here is derived from an EMBL/GenBank/DDBJ whole genome shotgun (WGS) entry which is preliminary data.</text>
</comment>
<reference evidence="1 2" key="1">
    <citation type="journal article" date="2019" name="G3 (Bethesda)">
        <title>Sequencing of a Wild Apple (Malus baccata) Genome Unravels the Differences Between Cultivated and Wild Apple Species Regarding Disease Resistance and Cold Tolerance.</title>
        <authorList>
            <person name="Chen X."/>
        </authorList>
    </citation>
    <scope>NUCLEOTIDE SEQUENCE [LARGE SCALE GENOMIC DNA]</scope>
    <source>
        <strain evidence="2">cv. Shandingzi</strain>
        <tissue evidence="1">Leaves</tissue>
    </source>
</reference>
<dbReference type="AlphaFoldDB" id="A0A540LS67"/>
<gene>
    <name evidence="1" type="ORF">C1H46_025100</name>
</gene>
<organism evidence="1 2">
    <name type="scientific">Malus baccata</name>
    <name type="common">Siberian crab apple</name>
    <name type="synonym">Pyrus baccata</name>
    <dbReference type="NCBI Taxonomy" id="106549"/>
    <lineage>
        <taxon>Eukaryota</taxon>
        <taxon>Viridiplantae</taxon>
        <taxon>Streptophyta</taxon>
        <taxon>Embryophyta</taxon>
        <taxon>Tracheophyta</taxon>
        <taxon>Spermatophyta</taxon>
        <taxon>Magnoliopsida</taxon>
        <taxon>eudicotyledons</taxon>
        <taxon>Gunneridae</taxon>
        <taxon>Pentapetalae</taxon>
        <taxon>rosids</taxon>
        <taxon>fabids</taxon>
        <taxon>Rosales</taxon>
        <taxon>Rosaceae</taxon>
        <taxon>Amygdaloideae</taxon>
        <taxon>Maleae</taxon>
        <taxon>Malus</taxon>
    </lineage>
</organism>
<keyword evidence="2" id="KW-1185">Reference proteome</keyword>
<proteinExistence type="predicted"/>
<dbReference type="Proteomes" id="UP000315295">
    <property type="component" value="Unassembled WGS sequence"/>
</dbReference>
<evidence type="ECO:0000313" key="2">
    <source>
        <dbReference type="Proteomes" id="UP000315295"/>
    </source>
</evidence>
<accession>A0A540LS67</accession>
<name>A0A540LS67_MALBA</name>
<sequence length="68" mass="7424">MKPPFHKEHVNVHLVSVSKVITSAIPELVSGKLIGLVNLLVPAAFARKSQAQYNIPLVLTEKVRPSLV</sequence>
<evidence type="ECO:0000313" key="1">
    <source>
        <dbReference type="EMBL" id="TQD89350.1"/>
    </source>
</evidence>